<evidence type="ECO:0000256" key="3">
    <source>
        <dbReference type="ARBA" id="ARBA00022729"/>
    </source>
</evidence>
<name>A0AAW1EPM8_ZOAVI</name>
<dbReference type="CDD" id="cd00099">
    <property type="entry name" value="IgV"/>
    <property type="match status" value="1"/>
</dbReference>
<evidence type="ECO:0000256" key="6">
    <source>
        <dbReference type="ARBA" id="ARBA00023157"/>
    </source>
</evidence>
<dbReference type="Gene3D" id="2.60.40.10">
    <property type="entry name" value="Immunoglobulins"/>
    <property type="match status" value="2"/>
</dbReference>
<evidence type="ECO:0000256" key="5">
    <source>
        <dbReference type="ARBA" id="ARBA00023136"/>
    </source>
</evidence>
<accession>A0AAW1EPM8</accession>
<keyword evidence="8" id="KW-0812">Transmembrane</keyword>
<evidence type="ECO:0000256" key="8">
    <source>
        <dbReference type="SAM" id="Phobius"/>
    </source>
</evidence>
<proteinExistence type="predicted"/>
<dbReference type="InterPro" id="IPR013106">
    <property type="entry name" value="Ig_V-set"/>
</dbReference>
<comment type="caution">
    <text evidence="11">The sequence shown here is derived from an EMBL/GenBank/DDBJ whole genome shotgun (WGS) entry which is preliminary data.</text>
</comment>
<evidence type="ECO:0000256" key="4">
    <source>
        <dbReference type="ARBA" id="ARBA00022859"/>
    </source>
</evidence>
<feature type="transmembrane region" description="Helical" evidence="8">
    <location>
        <begin position="236"/>
        <end position="259"/>
    </location>
</feature>
<feature type="chain" id="PRO_5043441311" description="Ig-like domain-containing protein" evidence="9">
    <location>
        <begin position="18"/>
        <end position="336"/>
    </location>
</feature>
<evidence type="ECO:0000256" key="9">
    <source>
        <dbReference type="SAM" id="SignalP"/>
    </source>
</evidence>
<dbReference type="InterPro" id="IPR003599">
    <property type="entry name" value="Ig_sub"/>
</dbReference>
<dbReference type="GO" id="GO:0009617">
    <property type="term" value="P:response to bacterium"/>
    <property type="evidence" value="ECO:0007669"/>
    <property type="project" value="TreeGrafter"/>
</dbReference>
<keyword evidence="7" id="KW-0325">Glycoprotein</keyword>
<dbReference type="InterPro" id="IPR007110">
    <property type="entry name" value="Ig-like_dom"/>
</dbReference>
<evidence type="ECO:0000313" key="12">
    <source>
        <dbReference type="Proteomes" id="UP001488805"/>
    </source>
</evidence>
<dbReference type="Pfam" id="PF07686">
    <property type="entry name" value="V-set"/>
    <property type="match status" value="1"/>
</dbReference>
<dbReference type="AlphaFoldDB" id="A0AAW1EPM8"/>
<feature type="domain" description="Ig-like" evidence="10">
    <location>
        <begin position="34"/>
        <end position="112"/>
    </location>
</feature>
<feature type="signal peptide" evidence="9">
    <location>
        <begin position="1"/>
        <end position="17"/>
    </location>
</feature>
<dbReference type="SMART" id="SM00409">
    <property type="entry name" value="IG"/>
    <property type="match status" value="2"/>
</dbReference>
<comment type="subcellular location">
    <subcellularLocation>
        <location evidence="1">Cell membrane</location>
    </subcellularLocation>
</comment>
<dbReference type="GO" id="GO:0002376">
    <property type="term" value="P:immune system process"/>
    <property type="evidence" value="ECO:0007669"/>
    <property type="project" value="UniProtKB-KW"/>
</dbReference>
<protein>
    <recommendedName>
        <fullName evidence="10">Ig-like domain-containing protein</fullName>
    </recommendedName>
</protein>
<sequence>MMLHFVNVFLFWSLSAAQLSDVSQPVAFQAVKLGDSATIECHIKSELKKRVWYRFTPGEGLQLVAAFNYFYNHTVFADESHFRYSVKFDRINSHLSISATTWEDAGTYFCGVLQFKDIQFGSGTFLMLKGANVMSESKSVLPGDSVSLSCSVQTGRCAAQHAHHSAPQSMSSSGEKTVQSEGTTCLYSHLMRNRSSDDAGTYFCIVTSCGQTLLGNGSRINIHNNAVTKPAELSPAVIALMLSNIILGIVTLVLTWTLCKSRRNYSSEATDGSSEGHQTADALIYAPVCLAPRSLRPTQASVKHSGDSVIYSDIRHCQRNRNVSSLQCRQVRDIED</sequence>
<evidence type="ECO:0000313" key="11">
    <source>
        <dbReference type="EMBL" id="KAK9524525.1"/>
    </source>
</evidence>
<evidence type="ECO:0000259" key="10">
    <source>
        <dbReference type="PROSITE" id="PS50835"/>
    </source>
</evidence>
<evidence type="ECO:0000256" key="2">
    <source>
        <dbReference type="ARBA" id="ARBA00022475"/>
    </source>
</evidence>
<keyword evidence="6" id="KW-1015">Disulfide bond</keyword>
<evidence type="ECO:0000256" key="1">
    <source>
        <dbReference type="ARBA" id="ARBA00004236"/>
    </source>
</evidence>
<organism evidence="11 12">
    <name type="scientific">Zoarces viviparus</name>
    <name type="common">Viviparous eelpout</name>
    <name type="synonym">Blennius viviparus</name>
    <dbReference type="NCBI Taxonomy" id="48416"/>
    <lineage>
        <taxon>Eukaryota</taxon>
        <taxon>Metazoa</taxon>
        <taxon>Chordata</taxon>
        <taxon>Craniata</taxon>
        <taxon>Vertebrata</taxon>
        <taxon>Euteleostomi</taxon>
        <taxon>Actinopterygii</taxon>
        <taxon>Neopterygii</taxon>
        <taxon>Teleostei</taxon>
        <taxon>Neoteleostei</taxon>
        <taxon>Acanthomorphata</taxon>
        <taxon>Eupercaria</taxon>
        <taxon>Perciformes</taxon>
        <taxon>Cottioidei</taxon>
        <taxon>Zoarcales</taxon>
        <taxon>Zoarcidae</taxon>
        <taxon>Zoarcinae</taxon>
        <taxon>Zoarces</taxon>
    </lineage>
</organism>
<keyword evidence="12" id="KW-1185">Reference proteome</keyword>
<reference evidence="11 12" key="1">
    <citation type="journal article" date="2024" name="Genome Biol. Evol.">
        <title>Chromosome-level genome assembly of the viviparous eelpout Zoarces viviparus.</title>
        <authorList>
            <person name="Fuhrmann N."/>
            <person name="Brasseur M.V."/>
            <person name="Bakowski C.E."/>
            <person name="Podsiadlowski L."/>
            <person name="Prost S."/>
            <person name="Krehenwinkel H."/>
            <person name="Mayer C."/>
        </authorList>
    </citation>
    <scope>NUCLEOTIDE SEQUENCE [LARGE SCALE GENOMIC DNA]</scope>
    <source>
        <strain evidence="11">NO-MEL_2022_Ind0_liver</strain>
    </source>
</reference>
<keyword evidence="3 9" id="KW-0732">Signal</keyword>
<keyword evidence="2" id="KW-1003">Cell membrane</keyword>
<dbReference type="GO" id="GO:0005886">
    <property type="term" value="C:plasma membrane"/>
    <property type="evidence" value="ECO:0007669"/>
    <property type="project" value="UniProtKB-SubCell"/>
</dbReference>
<dbReference type="InterPro" id="IPR036179">
    <property type="entry name" value="Ig-like_dom_sf"/>
</dbReference>
<dbReference type="Proteomes" id="UP001488805">
    <property type="component" value="Unassembled WGS sequence"/>
</dbReference>
<gene>
    <name evidence="11" type="ORF">VZT92_016912</name>
</gene>
<dbReference type="PANTHER" id="PTHR19433">
    <property type="entry name" value="T-CELL RECEPTOR ALPHA CHAIN V REGION-RELATED"/>
    <property type="match status" value="1"/>
</dbReference>
<dbReference type="EMBL" id="JBCEZU010000145">
    <property type="protein sequence ID" value="KAK9524525.1"/>
    <property type="molecule type" value="Genomic_DNA"/>
</dbReference>
<dbReference type="InterPro" id="IPR013783">
    <property type="entry name" value="Ig-like_fold"/>
</dbReference>
<keyword evidence="5 8" id="KW-0472">Membrane</keyword>
<keyword evidence="4" id="KW-0391">Immunity</keyword>
<dbReference type="InterPro" id="IPR052051">
    <property type="entry name" value="TCR_complex_component"/>
</dbReference>
<dbReference type="PROSITE" id="PS50835">
    <property type="entry name" value="IG_LIKE"/>
    <property type="match status" value="1"/>
</dbReference>
<dbReference type="PANTHER" id="PTHR19433:SF133">
    <property type="entry name" value="IMMUNE-TYPE RECEPTOR 5 PRECURSOR-RELATED"/>
    <property type="match status" value="1"/>
</dbReference>
<evidence type="ECO:0000256" key="7">
    <source>
        <dbReference type="ARBA" id="ARBA00023180"/>
    </source>
</evidence>
<dbReference type="SUPFAM" id="SSF48726">
    <property type="entry name" value="Immunoglobulin"/>
    <property type="match status" value="2"/>
</dbReference>
<keyword evidence="8" id="KW-1133">Transmembrane helix</keyword>